<dbReference type="OrthoDB" id="9758724at2"/>
<dbReference type="InterPro" id="IPR010994">
    <property type="entry name" value="RuvA_2-like"/>
</dbReference>
<dbReference type="GO" id="GO:0015628">
    <property type="term" value="P:protein secretion by the type II secretion system"/>
    <property type="evidence" value="ECO:0007669"/>
    <property type="project" value="TreeGrafter"/>
</dbReference>
<keyword evidence="5" id="KW-1185">Reference proteome</keyword>
<feature type="region of interest" description="Disordered" evidence="1">
    <location>
        <begin position="100"/>
        <end position="176"/>
    </location>
</feature>
<feature type="compositionally biased region" description="Basic residues" evidence="1">
    <location>
        <begin position="33"/>
        <end position="43"/>
    </location>
</feature>
<comment type="caution">
    <text evidence="4">The sequence shown here is derived from an EMBL/GenBank/DDBJ whole genome shotgun (WGS) entry which is preliminary data.</text>
</comment>
<dbReference type="GO" id="GO:0006281">
    <property type="term" value="P:DNA repair"/>
    <property type="evidence" value="ECO:0007669"/>
    <property type="project" value="InterPro"/>
</dbReference>
<evidence type="ECO:0000259" key="3">
    <source>
        <dbReference type="SMART" id="SM00278"/>
    </source>
</evidence>
<keyword evidence="2" id="KW-0812">Transmembrane</keyword>
<dbReference type="Gene3D" id="3.10.560.10">
    <property type="entry name" value="Outer membrane lipoprotein wza domain like"/>
    <property type="match status" value="1"/>
</dbReference>
<organism evidence="4 5">
    <name type="scientific">Brachybacterium endophyticum</name>
    <dbReference type="NCBI Taxonomy" id="2182385"/>
    <lineage>
        <taxon>Bacteria</taxon>
        <taxon>Bacillati</taxon>
        <taxon>Actinomycetota</taxon>
        <taxon>Actinomycetes</taxon>
        <taxon>Micrococcales</taxon>
        <taxon>Dermabacteraceae</taxon>
        <taxon>Brachybacterium</taxon>
    </lineage>
</organism>
<feature type="domain" description="Helix-hairpin-helix DNA-binding motif class 1" evidence="3">
    <location>
        <begin position="318"/>
        <end position="337"/>
    </location>
</feature>
<dbReference type="InterPro" id="IPR051675">
    <property type="entry name" value="Endo/Exo/Phosphatase_dom_1"/>
</dbReference>
<dbReference type="SMART" id="SM00278">
    <property type="entry name" value="HhH1"/>
    <property type="match status" value="2"/>
</dbReference>
<dbReference type="RefSeq" id="WP_109276500.1">
    <property type="nucleotide sequence ID" value="NZ_QFKX01000005.1"/>
</dbReference>
<dbReference type="GO" id="GO:0003677">
    <property type="term" value="F:DNA binding"/>
    <property type="evidence" value="ECO:0007669"/>
    <property type="project" value="InterPro"/>
</dbReference>
<gene>
    <name evidence="4" type="ORF">DEO23_13305</name>
</gene>
<keyword evidence="2" id="KW-1133">Transmembrane helix</keyword>
<feature type="compositionally biased region" description="Low complexity" evidence="1">
    <location>
        <begin position="265"/>
        <end position="279"/>
    </location>
</feature>
<evidence type="ECO:0000256" key="2">
    <source>
        <dbReference type="SAM" id="Phobius"/>
    </source>
</evidence>
<evidence type="ECO:0000313" key="4">
    <source>
        <dbReference type="EMBL" id="PWH05536.1"/>
    </source>
</evidence>
<accession>A0A2U2RI55</accession>
<sequence>MSRHPRSRQRQTAQPPSGRAAGAVARGSAGHAQRARPGRHRRRDERPEPLVEVRAHREAAADPWWQRIPRPSPAALAGLAVLVLIAVGAVHLTSRGSAVATAGADPVASAPAGARSTSDSAPSAADRPPTGAEHESEGGAPPVPQGSAEDARADKGGRGAAVAEAQETAVGTDESSTVVVYVSGAVKEPGVVELPAGARVADAIEDAGGRTAKADLTSVNLARVLVDAEQVHVPTEGEAPAAAAGAGGPAAGSEEGDTAAPDPISAGPGAEEGPSAGAAVDINTADATGLQELPGVGPAIAERIVEHREQNGPFASVDDLTEVSGIGPATLEKIRPRATV</sequence>
<feature type="region of interest" description="Disordered" evidence="1">
    <location>
        <begin position="238"/>
        <end position="294"/>
    </location>
</feature>
<dbReference type="Gene3D" id="1.10.150.320">
    <property type="entry name" value="Photosystem II 12 kDa extrinsic protein"/>
    <property type="match status" value="1"/>
</dbReference>
<dbReference type="Pfam" id="PF12836">
    <property type="entry name" value="HHH_3"/>
    <property type="match status" value="1"/>
</dbReference>
<dbReference type="InterPro" id="IPR019554">
    <property type="entry name" value="Soluble_ligand-bd"/>
</dbReference>
<feature type="compositionally biased region" description="Low complexity" evidence="1">
    <location>
        <begin position="17"/>
        <end position="32"/>
    </location>
</feature>
<evidence type="ECO:0000313" key="5">
    <source>
        <dbReference type="Proteomes" id="UP000245590"/>
    </source>
</evidence>
<dbReference type="NCBIfam" id="TIGR00426">
    <property type="entry name" value="competence protein ComEA helix-hairpin-helix repeat region"/>
    <property type="match status" value="1"/>
</dbReference>
<proteinExistence type="predicted"/>
<evidence type="ECO:0000256" key="1">
    <source>
        <dbReference type="SAM" id="MobiDB-lite"/>
    </source>
</evidence>
<dbReference type="AlphaFoldDB" id="A0A2U2RI55"/>
<dbReference type="PANTHER" id="PTHR21180">
    <property type="entry name" value="ENDONUCLEASE/EXONUCLEASE/PHOSPHATASE FAMILY DOMAIN-CONTAINING PROTEIN 1"/>
    <property type="match status" value="1"/>
</dbReference>
<dbReference type="GO" id="GO:0015627">
    <property type="term" value="C:type II protein secretion system complex"/>
    <property type="evidence" value="ECO:0007669"/>
    <property type="project" value="TreeGrafter"/>
</dbReference>
<feature type="transmembrane region" description="Helical" evidence="2">
    <location>
        <begin position="74"/>
        <end position="92"/>
    </location>
</feature>
<dbReference type="Pfam" id="PF10531">
    <property type="entry name" value="SLBB"/>
    <property type="match status" value="1"/>
</dbReference>
<dbReference type="InterPro" id="IPR004509">
    <property type="entry name" value="Competence_ComEA_HhH"/>
</dbReference>
<feature type="domain" description="Helix-hairpin-helix DNA-binding motif class 1" evidence="3">
    <location>
        <begin position="288"/>
        <end position="307"/>
    </location>
</feature>
<dbReference type="PANTHER" id="PTHR21180:SF32">
    <property type="entry name" value="ENDONUCLEASE_EXONUCLEASE_PHOSPHATASE FAMILY DOMAIN-CONTAINING PROTEIN 1"/>
    <property type="match status" value="1"/>
</dbReference>
<dbReference type="SUPFAM" id="SSF142984">
    <property type="entry name" value="Nqo1 middle domain-like"/>
    <property type="match status" value="1"/>
</dbReference>
<feature type="compositionally biased region" description="Basic and acidic residues" evidence="1">
    <location>
        <begin position="44"/>
        <end position="59"/>
    </location>
</feature>
<dbReference type="InterPro" id="IPR003583">
    <property type="entry name" value="Hlx-hairpin-Hlx_DNA-bd_motif"/>
</dbReference>
<protein>
    <submittedName>
        <fullName evidence="4">Competence protein ComEA</fullName>
    </submittedName>
</protein>
<keyword evidence="2" id="KW-0472">Membrane</keyword>
<dbReference type="Proteomes" id="UP000245590">
    <property type="component" value="Unassembled WGS sequence"/>
</dbReference>
<reference evidence="4 5" key="1">
    <citation type="submission" date="2018-05" db="EMBL/GenBank/DDBJ databases">
        <title>Brachybacterium sp. M1HQ-2T, whole genome shotgun sequence.</title>
        <authorList>
            <person name="Tuo L."/>
        </authorList>
    </citation>
    <scope>NUCLEOTIDE SEQUENCE [LARGE SCALE GENOMIC DNA]</scope>
    <source>
        <strain evidence="4 5">M1HQ-2</strain>
    </source>
</reference>
<name>A0A2U2RI55_9MICO</name>
<dbReference type="SUPFAM" id="SSF47781">
    <property type="entry name" value="RuvA domain 2-like"/>
    <property type="match status" value="1"/>
</dbReference>
<dbReference type="EMBL" id="QFKX01000005">
    <property type="protein sequence ID" value="PWH05536.1"/>
    <property type="molecule type" value="Genomic_DNA"/>
</dbReference>
<feature type="region of interest" description="Disordered" evidence="1">
    <location>
        <begin position="1"/>
        <end position="59"/>
    </location>
</feature>